<dbReference type="AlphaFoldDB" id="A0A6M8STS1"/>
<dbReference type="Proteomes" id="UP000504844">
    <property type="component" value="Chromosome"/>
</dbReference>
<dbReference type="KEGG" id="dee:HQN60_12605"/>
<gene>
    <name evidence="1" type="ORF">HQN60_12605</name>
</gene>
<dbReference type="GO" id="GO:0019068">
    <property type="term" value="P:virion assembly"/>
    <property type="evidence" value="ECO:0007669"/>
    <property type="project" value="InterPro"/>
</dbReference>
<keyword evidence="2" id="KW-1185">Reference proteome</keyword>
<dbReference type="NCBIfam" id="TIGR01539">
    <property type="entry name" value="portal_lambda"/>
    <property type="match status" value="1"/>
</dbReference>
<organism evidence="1 2">
    <name type="scientific">Deefgea piscis</name>
    <dbReference type="NCBI Taxonomy" id="2739061"/>
    <lineage>
        <taxon>Bacteria</taxon>
        <taxon>Pseudomonadati</taxon>
        <taxon>Pseudomonadota</taxon>
        <taxon>Betaproteobacteria</taxon>
        <taxon>Neisseriales</taxon>
        <taxon>Chitinibacteraceae</taxon>
        <taxon>Deefgea</taxon>
    </lineage>
</organism>
<accession>A0A6M8STS1</accession>
<dbReference type="Pfam" id="PF05136">
    <property type="entry name" value="Phage_portal_2"/>
    <property type="match status" value="1"/>
</dbReference>
<dbReference type="GO" id="GO:0005198">
    <property type="term" value="F:structural molecule activity"/>
    <property type="evidence" value="ECO:0007669"/>
    <property type="project" value="InterPro"/>
</dbReference>
<dbReference type="RefSeq" id="WP_173533980.1">
    <property type="nucleotide sequence ID" value="NZ_CP054143.1"/>
</dbReference>
<protein>
    <submittedName>
        <fullName evidence="1">Phage portal protein</fullName>
    </submittedName>
</protein>
<sequence>MFDWIKKTFGLRSMPPPAAKRLFAAANTGRLTASWGTTPTTINQDLQRGLRQLRARSRDLARNNDYARNFVRLCVRNIVGPEGFGLQVQAARPDGKIDTVDSKTIADAFWLWAKRGQCDVTGQHSLLTLQRLIIETLVKDGECLIRRVKGKGDFGYQLQMLDVGLLDETLNTEAASGNRIVMGVELDEWDKPVAYHIKQANRLAGERLRVLADEIWHLFLPLEIGQQRGVPWMTTGMIRMNMLGGYEEAAVTAARVGAAKMGFFTQDETSSGGAALGEYEDAAQAVITDAEPGTFETLPVGMKFESFNPDYPHALYGEFTKACLRGMAAGMGVSYNGLTGDLENVNYSSIRAGLLDERDEWMALQSWLIDVFLAPMYSEWLPLAILSGQLALPMSKLAKFDAARWQGRRWQWVDPKKDMEASILAIENGLSTWSDVLTSLGIDPEEFKQRFQRDINEFGPLIKQMKAFSGGVQDAVGGGDTLKSMADTYGVLVRAGAVTPQTGDEEFMRSATGLPAASAEVKTAWQDVGGVRRPVTLAVETPPPPPEKTES</sequence>
<reference evidence="1 2" key="1">
    <citation type="submission" date="2020-05" db="EMBL/GenBank/DDBJ databases">
        <title>Complete genome sequence of Deefgea sp. D17.</title>
        <authorList>
            <person name="Bae J.-W."/>
            <person name="Han J.E."/>
        </authorList>
    </citation>
    <scope>NUCLEOTIDE SEQUENCE [LARGE SCALE GENOMIC DNA]</scope>
    <source>
        <strain evidence="1 2">D17</strain>
    </source>
</reference>
<dbReference type="InterPro" id="IPR006429">
    <property type="entry name" value="Phage_lambda_portal"/>
</dbReference>
<evidence type="ECO:0000313" key="1">
    <source>
        <dbReference type="EMBL" id="QKJ67478.1"/>
    </source>
</evidence>
<name>A0A6M8STS1_9NEIS</name>
<proteinExistence type="predicted"/>
<dbReference type="EMBL" id="CP054143">
    <property type="protein sequence ID" value="QKJ67478.1"/>
    <property type="molecule type" value="Genomic_DNA"/>
</dbReference>
<evidence type="ECO:0000313" key="2">
    <source>
        <dbReference type="Proteomes" id="UP000504844"/>
    </source>
</evidence>